<comment type="caution">
    <text evidence="7">The sequence shown here is derived from an EMBL/GenBank/DDBJ whole genome shotgun (WGS) entry which is preliminary data.</text>
</comment>
<dbReference type="PRINTS" id="PR00723">
    <property type="entry name" value="SUBTILISIN"/>
</dbReference>
<dbReference type="PROSITE" id="PS51892">
    <property type="entry name" value="SUBTILASE"/>
    <property type="match status" value="1"/>
</dbReference>
<dbReference type="SUPFAM" id="SSF52743">
    <property type="entry name" value="Subtilisin-like"/>
    <property type="match status" value="1"/>
</dbReference>
<evidence type="ECO:0000256" key="4">
    <source>
        <dbReference type="ARBA" id="ARBA00022825"/>
    </source>
</evidence>
<dbReference type="PANTHER" id="PTHR43806">
    <property type="entry name" value="PEPTIDASE S8"/>
    <property type="match status" value="1"/>
</dbReference>
<feature type="active site" description="Charge relay system" evidence="5">
    <location>
        <position position="104"/>
    </location>
</feature>
<sequence length="294" mass="31049">MTDLHLPPWRRPPRDHFPGVPAWSLPASTVPQEPFDISPLGGHLTQEWAWGGADGSGVRVCVLDSGIDADHPMVGGLDRAMDVVRAEDGTLAVVPTEPGDTAGHGTACASVIRSIAPAAALTSVRVLSGGRHGSGAALLAGLTWAIEEGYDVINLSLSTTKTEFCDALRDLADSAYFRRCVIVASAHNMPVRSYPWPFASVISVASHDSPNPMTYYYNPSPPVEFYARGVRVPVAGPGGRHLLSTGNSFATPHIAGICALILSKHRSLTPFQLKSVLYLAAENVAVPDGGARVD</sequence>
<organism evidence="7 8">
    <name type="scientific">Kitasatospora putterlickiae</name>
    <dbReference type="NCBI Taxonomy" id="221725"/>
    <lineage>
        <taxon>Bacteria</taxon>
        <taxon>Bacillati</taxon>
        <taxon>Actinomycetota</taxon>
        <taxon>Actinomycetes</taxon>
        <taxon>Kitasatosporales</taxon>
        <taxon>Streptomycetaceae</taxon>
        <taxon>Kitasatospora</taxon>
    </lineage>
</organism>
<comment type="similarity">
    <text evidence="1 5">Belongs to the peptidase S8 family.</text>
</comment>
<evidence type="ECO:0000259" key="6">
    <source>
        <dbReference type="Pfam" id="PF00082"/>
    </source>
</evidence>
<keyword evidence="8" id="KW-1185">Reference proteome</keyword>
<dbReference type="PANTHER" id="PTHR43806:SF11">
    <property type="entry name" value="CEREVISIN-RELATED"/>
    <property type="match status" value="1"/>
</dbReference>
<evidence type="ECO:0000313" key="7">
    <source>
        <dbReference type="EMBL" id="GAA1414402.1"/>
    </source>
</evidence>
<keyword evidence="2 5" id="KW-0645">Protease</keyword>
<evidence type="ECO:0000256" key="5">
    <source>
        <dbReference type="PROSITE-ProRule" id="PRU01240"/>
    </source>
</evidence>
<gene>
    <name evidence="7" type="ORF">GCM10009639_68080</name>
</gene>
<evidence type="ECO:0000256" key="2">
    <source>
        <dbReference type="ARBA" id="ARBA00022670"/>
    </source>
</evidence>
<keyword evidence="4 5" id="KW-0720">Serine protease</keyword>
<feature type="active site" description="Charge relay system" evidence="5">
    <location>
        <position position="248"/>
    </location>
</feature>
<dbReference type="InterPro" id="IPR050131">
    <property type="entry name" value="Peptidase_S8_subtilisin-like"/>
</dbReference>
<evidence type="ECO:0000256" key="1">
    <source>
        <dbReference type="ARBA" id="ARBA00011073"/>
    </source>
</evidence>
<accession>A0ABN1YI28</accession>
<dbReference type="EMBL" id="BAAAKJ010000486">
    <property type="protein sequence ID" value="GAA1414402.1"/>
    <property type="molecule type" value="Genomic_DNA"/>
</dbReference>
<evidence type="ECO:0000256" key="3">
    <source>
        <dbReference type="ARBA" id="ARBA00022801"/>
    </source>
</evidence>
<dbReference type="PROSITE" id="PS00136">
    <property type="entry name" value="SUBTILASE_ASP"/>
    <property type="match status" value="1"/>
</dbReference>
<keyword evidence="3 5" id="KW-0378">Hydrolase</keyword>
<protein>
    <recommendedName>
        <fullName evidence="6">Peptidase S8/S53 domain-containing protein</fullName>
    </recommendedName>
</protein>
<dbReference type="RefSeq" id="WP_344345221.1">
    <property type="nucleotide sequence ID" value="NZ_BAAAKJ010000486.1"/>
</dbReference>
<dbReference type="InterPro" id="IPR036852">
    <property type="entry name" value="Peptidase_S8/S53_dom_sf"/>
</dbReference>
<feature type="active site" description="Charge relay system" evidence="5">
    <location>
        <position position="64"/>
    </location>
</feature>
<proteinExistence type="inferred from homology"/>
<dbReference type="Pfam" id="PF00082">
    <property type="entry name" value="Peptidase_S8"/>
    <property type="match status" value="1"/>
</dbReference>
<dbReference type="Gene3D" id="3.40.50.200">
    <property type="entry name" value="Peptidase S8/S53 domain"/>
    <property type="match status" value="1"/>
</dbReference>
<dbReference type="InterPro" id="IPR015500">
    <property type="entry name" value="Peptidase_S8_subtilisin-rel"/>
</dbReference>
<dbReference type="Proteomes" id="UP001499863">
    <property type="component" value="Unassembled WGS sequence"/>
</dbReference>
<feature type="domain" description="Peptidase S8/S53" evidence="6">
    <location>
        <begin position="55"/>
        <end position="284"/>
    </location>
</feature>
<name>A0ABN1YI28_9ACTN</name>
<dbReference type="InterPro" id="IPR023827">
    <property type="entry name" value="Peptidase_S8_Asp-AS"/>
</dbReference>
<reference evidence="7 8" key="1">
    <citation type="journal article" date="2019" name="Int. J. Syst. Evol. Microbiol.">
        <title>The Global Catalogue of Microorganisms (GCM) 10K type strain sequencing project: providing services to taxonomists for standard genome sequencing and annotation.</title>
        <authorList>
            <consortium name="The Broad Institute Genomics Platform"/>
            <consortium name="The Broad Institute Genome Sequencing Center for Infectious Disease"/>
            <person name="Wu L."/>
            <person name="Ma J."/>
        </authorList>
    </citation>
    <scope>NUCLEOTIDE SEQUENCE [LARGE SCALE GENOMIC DNA]</scope>
    <source>
        <strain evidence="7 8">JCM 12393</strain>
    </source>
</reference>
<evidence type="ECO:0000313" key="8">
    <source>
        <dbReference type="Proteomes" id="UP001499863"/>
    </source>
</evidence>
<dbReference type="InterPro" id="IPR000209">
    <property type="entry name" value="Peptidase_S8/S53_dom"/>
</dbReference>